<name>A0ABR2IXF6_9EUKA</name>
<reference evidence="1 2" key="1">
    <citation type="submission" date="2024-04" db="EMBL/GenBank/DDBJ databases">
        <title>Tritrichomonas musculus Genome.</title>
        <authorList>
            <person name="Alves-Ferreira E."/>
            <person name="Grigg M."/>
            <person name="Lorenzi H."/>
            <person name="Galac M."/>
        </authorList>
    </citation>
    <scope>NUCLEOTIDE SEQUENCE [LARGE SCALE GENOMIC DNA]</scope>
    <source>
        <strain evidence="1 2">EAF2021</strain>
    </source>
</reference>
<proteinExistence type="predicted"/>
<evidence type="ECO:0000313" key="2">
    <source>
        <dbReference type="Proteomes" id="UP001470230"/>
    </source>
</evidence>
<gene>
    <name evidence="1" type="ORF">M9Y10_008118</name>
</gene>
<protein>
    <submittedName>
        <fullName evidence="1">Uncharacterized protein</fullName>
    </submittedName>
</protein>
<accession>A0ABR2IXF6</accession>
<sequence length="182" mass="21799">MNELFLQEDESLFYSRSAVEPFLQINIEDLITTVPSDFEIPHNNEFPLQILDDNDDDDYINRRKPNHSFTFFMPFKIRTISRRSFIFNHIFLVPPHIFKENKKCYHAEEDDEDEELIFENNKLANFPVIQYNPDYIGIPGNIEKSILKTLNPEIDAFMIFELKHKLKQIINYFFPELKKFIS</sequence>
<dbReference type="Proteomes" id="UP001470230">
    <property type="component" value="Unassembled WGS sequence"/>
</dbReference>
<organism evidence="1 2">
    <name type="scientific">Tritrichomonas musculus</name>
    <dbReference type="NCBI Taxonomy" id="1915356"/>
    <lineage>
        <taxon>Eukaryota</taxon>
        <taxon>Metamonada</taxon>
        <taxon>Parabasalia</taxon>
        <taxon>Tritrichomonadida</taxon>
        <taxon>Tritrichomonadidae</taxon>
        <taxon>Tritrichomonas</taxon>
    </lineage>
</organism>
<dbReference type="EMBL" id="JAPFFF010000014">
    <property type="protein sequence ID" value="KAK8870241.1"/>
    <property type="molecule type" value="Genomic_DNA"/>
</dbReference>
<keyword evidence="2" id="KW-1185">Reference proteome</keyword>
<evidence type="ECO:0000313" key="1">
    <source>
        <dbReference type="EMBL" id="KAK8870241.1"/>
    </source>
</evidence>
<comment type="caution">
    <text evidence="1">The sequence shown here is derived from an EMBL/GenBank/DDBJ whole genome shotgun (WGS) entry which is preliminary data.</text>
</comment>